<dbReference type="EMBL" id="REGN01005315">
    <property type="protein sequence ID" value="RNA13843.1"/>
    <property type="molecule type" value="Genomic_DNA"/>
</dbReference>
<evidence type="ECO:0000313" key="2">
    <source>
        <dbReference type="Proteomes" id="UP000276133"/>
    </source>
</evidence>
<keyword evidence="2" id="KW-1185">Reference proteome</keyword>
<organism evidence="1 2">
    <name type="scientific">Brachionus plicatilis</name>
    <name type="common">Marine rotifer</name>
    <name type="synonym">Brachionus muelleri</name>
    <dbReference type="NCBI Taxonomy" id="10195"/>
    <lineage>
        <taxon>Eukaryota</taxon>
        <taxon>Metazoa</taxon>
        <taxon>Spiralia</taxon>
        <taxon>Gnathifera</taxon>
        <taxon>Rotifera</taxon>
        <taxon>Eurotatoria</taxon>
        <taxon>Monogononta</taxon>
        <taxon>Pseudotrocha</taxon>
        <taxon>Ploima</taxon>
        <taxon>Brachionidae</taxon>
        <taxon>Brachionus</taxon>
    </lineage>
</organism>
<sequence length="124" mass="13588">MFLCHRSCPFIVGWMCAVKSPVDLSLLMAWCTSRLRLARCSVSRASSLISTPKYLILETDSIMMLSNSSSSCQESSINSVFLRLIFPLNIICCCRANLVVLINSTSSAYATMSSLIPPALSPKD</sequence>
<name>A0A3M7QRE0_BRAPC</name>
<accession>A0A3M7QRE0</accession>
<reference evidence="1 2" key="1">
    <citation type="journal article" date="2018" name="Sci. Rep.">
        <title>Genomic signatures of local adaptation to the degree of environmental predictability in rotifers.</title>
        <authorList>
            <person name="Franch-Gras L."/>
            <person name="Hahn C."/>
            <person name="Garcia-Roger E.M."/>
            <person name="Carmona M.J."/>
            <person name="Serra M."/>
            <person name="Gomez A."/>
        </authorList>
    </citation>
    <scope>NUCLEOTIDE SEQUENCE [LARGE SCALE GENOMIC DNA]</scope>
    <source>
        <strain evidence="1">HYR1</strain>
    </source>
</reference>
<comment type="caution">
    <text evidence="1">The sequence shown here is derived from an EMBL/GenBank/DDBJ whole genome shotgun (WGS) entry which is preliminary data.</text>
</comment>
<evidence type="ECO:0000313" key="1">
    <source>
        <dbReference type="EMBL" id="RNA13843.1"/>
    </source>
</evidence>
<gene>
    <name evidence="1" type="ORF">BpHYR1_003260</name>
</gene>
<proteinExistence type="predicted"/>
<dbReference type="AlphaFoldDB" id="A0A3M7QRE0"/>
<protein>
    <submittedName>
        <fullName evidence="1">Uncharacterized protein</fullName>
    </submittedName>
</protein>
<dbReference type="Proteomes" id="UP000276133">
    <property type="component" value="Unassembled WGS sequence"/>
</dbReference>